<dbReference type="RefSeq" id="WP_170197370.1">
    <property type="nucleotide sequence ID" value="NZ_JABBNB010000043.1"/>
</dbReference>
<protein>
    <submittedName>
        <fullName evidence="1">Uncharacterized protein</fullName>
    </submittedName>
</protein>
<gene>
    <name evidence="1" type="ORF">HH308_26920</name>
</gene>
<keyword evidence="2" id="KW-1185">Reference proteome</keyword>
<comment type="caution">
    <text evidence="1">The sequence shown here is derived from an EMBL/GenBank/DDBJ whole genome shotgun (WGS) entry which is preliminary data.</text>
</comment>
<dbReference type="AlphaFoldDB" id="A0A848L7Y3"/>
<reference evidence="1 2" key="1">
    <citation type="submission" date="2020-04" db="EMBL/GenBank/DDBJ databases">
        <title>Gordonia sp. nov. TBRC 11910.</title>
        <authorList>
            <person name="Suriyachadkun C."/>
        </authorList>
    </citation>
    <scope>NUCLEOTIDE SEQUENCE [LARGE SCALE GENOMIC DNA]</scope>
    <source>
        <strain evidence="1 2">TBRC 11910</strain>
    </source>
</reference>
<organism evidence="1 2">
    <name type="scientific">Gordonia asplenii</name>
    <dbReference type="NCBI Taxonomy" id="2725283"/>
    <lineage>
        <taxon>Bacteria</taxon>
        <taxon>Bacillati</taxon>
        <taxon>Actinomycetota</taxon>
        <taxon>Actinomycetes</taxon>
        <taxon>Mycobacteriales</taxon>
        <taxon>Gordoniaceae</taxon>
        <taxon>Gordonia</taxon>
    </lineage>
</organism>
<dbReference type="EMBL" id="JABBNB010000043">
    <property type="protein sequence ID" value="NMO04863.1"/>
    <property type="molecule type" value="Genomic_DNA"/>
</dbReference>
<dbReference type="Proteomes" id="UP000550729">
    <property type="component" value="Unassembled WGS sequence"/>
</dbReference>
<evidence type="ECO:0000313" key="2">
    <source>
        <dbReference type="Proteomes" id="UP000550729"/>
    </source>
</evidence>
<proteinExistence type="predicted"/>
<evidence type="ECO:0000313" key="1">
    <source>
        <dbReference type="EMBL" id="NMO04863.1"/>
    </source>
</evidence>
<accession>A0A848L7Y3</accession>
<name>A0A848L7Y3_9ACTN</name>
<sequence length="65" mass="7250">MDTAFAQRELGISAWAAQRAFADLEAAGIVREFSGMKRNRCWRSDEVLAELDAFAARAGKRSFPE</sequence>